<feature type="region of interest" description="Disordered" evidence="1">
    <location>
        <begin position="53"/>
        <end position="76"/>
    </location>
</feature>
<dbReference type="Proteomes" id="UP001151760">
    <property type="component" value="Unassembled WGS sequence"/>
</dbReference>
<comment type="caution">
    <text evidence="2">The sequence shown here is derived from an EMBL/GenBank/DDBJ whole genome shotgun (WGS) entry which is preliminary data.</text>
</comment>
<dbReference type="Pfam" id="PF14223">
    <property type="entry name" value="Retrotran_gag_2"/>
    <property type="match status" value="1"/>
</dbReference>
<dbReference type="PANTHER" id="PTHR35317:SF23">
    <property type="entry name" value="OS04G0629600 PROTEIN"/>
    <property type="match status" value="1"/>
</dbReference>
<evidence type="ECO:0000313" key="3">
    <source>
        <dbReference type="Proteomes" id="UP001151760"/>
    </source>
</evidence>
<name>A0ABQ5I6L9_9ASTR</name>
<reference evidence="2" key="2">
    <citation type="submission" date="2022-01" db="EMBL/GenBank/DDBJ databases">
        <authorList>
            <person name="Yamashiro T."/>
            <person name="Shiraishi A."/>
            <person name="Satake H."/>
            <person name="Nakayama K."/>
        </authorList>
    </citation>
    <scope>NUCLEOTIDE SEQUENCE</scope>
</reference>
<evidence type="ECO:0000256" key="1">
    <source>
        <dbReference type="SAM" id="MobiDB-lite"/>
    </source>
</evidence>
<evidence type="ECO:0000313" key="2">
    <source>
        <dbReference type="EMBL" id="GJT95743.1"/>
    </source>
</evidence>
<dbReference type="EMBL" id="BQNB010020418">
    <property type="protein sequence ID" value="GJT95743.1"/>
    <property type="molecule type" value="Genomic_DNA"/>
</dbReference>
<dbReference type="PANTHER" id="PTHR35317">
    <property type="entry name" value="OS04G0629600 PROTEIN"/>
    <property type="match status" value="1"/>
</dbReference>
<gene>
    <name evidence="2" type="ORF">Tco_1091261</name>
</gene>
<keyword evidence="3" id="KW-1185">Reference proteome</keyword>
<protein>
    <submittedName>
        <fullName evidence="2">Uncharacterized protein</fullName>
    </submittedName>
</protein>
<organism evidence="2 3">
    <name type="scientific">Tanacetum coccineum</name>
    <dbReference type="NCBI Taxonomy" id="301880"/>
    <lineage>
        <taxon>Eukaryota</taxon>
        <taxon>Viridiplantae</taxon>
        <taxon>Streptophyta</taxon>
        <taxon>Embryophyta</taxon>
        <taxon>Tracheophyta</taxon>
        <taxon>Spermatophyta</taxon>
        <taxon>Magnoliopsida</taxon>
        <taxon>eudicotyledons</taxon>
        <taxon>Gunneridae</taxon>
        <taxon>Pentapetalae</taxon>
        <taxon>asterids</taxon>
        <taxon>campanulids</taxon>
        <taxon>Asterales</taxon>
        <taxon>Asteraceae</taxon>
        <taxon>Asteroideae</taxon>
        <taxon>Anthemideae</taxon>
        <taxon>Anthemidinae</taxon>
        <taxon>Tanacetum</taxon>
    </lineage>
</organism>
<accession>A0ABQ5I6L9</accession>
<reference evidence="2" key="1">
    <citation type="journal article" date="2022" name="Int. J. Mol. Sci.">
        <title>Draft Genome of Tanacetum Coccineum: Genomic Comparison of Closely Related Tanacetum-Family Plants.</title>
        <authorList>
            <person name="Yamashiro T."/>
            <person name="Shiraishi A."/>
            <person name="Nakayama K."/>
            <person name="Satake H."/>
        </authorList>
    </citation>
    <scope>NUCLEOTIDE SEQUENCE</scope>
</reference>
<proteinExistence type="predicted"/>
<sequence>MAEQDIPPPTITAMKIPIIRKGEYDIWSMRMRQYICHTDHNLWDVIVNGDLEEEPAPTTGETSAPPAPKTAKQLAARRNQERVKSILLLAIPDEYLLKFHNVADAKSLWEAIKSRFGGNVESKKMQKNVLKHQFENFSTASNESLDKAYDRFQKLISQLEVHGAPISKEDINQKFLRSLPSSWNQIALIMRNKPDIDEIDIDDLYNNLRVYEDDVLANEDSILFLFYLQS</sequence>